<dbReference type="Pfam" id="PF04082">
    <property type="entry name" value="Fungal_trans"/>
    <property type="match status" value="1"/>
</dbReference>
<keyword evidence="11" id="KW-1185">Reference proteome</keyword>
<dbReference type="EMBL" id="JAPDRN010000027">
    <property type="protein sequence ID" value="KAJ9636931.1"/>
    <property type="molecule type" value="Genomic_DNA"/>
</dbReference>
<gene>
    <name evidence="10" type="ORF">H2204_005077</name>
</gene>
<dbReference type="GO" id="GO:0000981">
    <property type="term" value="F:DNA-binding transcription factor activity, RNA polymerase II-specific"/>
    <property type="evidence" value="ECO:0007669"/>
    <property type="project" value="InterPro"/>
</dbReference>
<evidence type="ECO:0000256" key="4">
    <source>
        <dbReference type="ARBA" id="ARBA00023015"/>
    </source>
</evidence>
<keyword evidence="7" id="KW-0539">Nucleus</keyword>
<evidence type="ECO:0000256" key="3">
    <source>
        <dbReference type="ARBA" id="ARBA00022833"/>
    </source>
</evidence>
<feature type="domain" description="Zn(2)-C6 fungal-type" evidence="9">
    <location>
        <begin position="32"/>
        <end position="61"/>
    </location>
</feature>
<evidence type="ECO:0000313" key="11">
    <source>
        <dbReference type="Proteomes" id="UP001172681"/>
    </source>
</evidence>
<dbReference type="AlphaFoldDB" id="A0AA38Y7G9"/>
<dbReference type="GO" id="GO:0006351">
    <property type="term" value="P:DNA-templated transcription"/>
    <property type="evidence" value="ECO:0007669"/>
    <property type="project" value="InterPro"/>
</dbReference>
<organism evidence="10 11">
    <name type="scientific">Knufia peltigerae</name>
    <dbReference type="NCBI Taxonomy" id="1002370"/>
    <lineage>
        <taxon>Eukaryota</taxon>
        <taxon>Fungi</taxon>
        <taxon>Dikarya</taxon>
        <taxon>Ascomycota</taxon>
        <taxon>Pezizomycotina</taxon>
        <taxon>Eurotiomycetes</taxon>
        <taxon>Chaetothyriomycetidae</taxon>
        <taxon>Chaetothyriales</taxon>
        <taxon>Trichomeriaceae</taxon>
        <taxon>Knufia</taxon>
    </lineage>
</organism>
<evidence type="ECO:0000256" key="2">
    <source>
        <dbReference type="ARBA" id="ARBA00022723"/>
    </source>
</evidence>
<reference evidence="10" key="1">
    <citation type="submission" date="2022-10" db="EMBL/GenBank/DDBJ databases">
        <title>Culturing micro-colonial fungi from biological soil crusts in the Mojave desert and describing Neophaeococcomyces mojavensis, and introducing the new genera and species Taxawa tesnikishii.</title>
        <authorList>
            <person name="Kurbessoian T."/>
            <person name="Stajich J.E."/>
        </authorList>
    </citation>
    <scope>NUCLEOTIDE SEQUENCE</scope>
    <source>
        <strain evidence="10">TK_35</strain>
    </source>
</reference>
<dbReference type="Proteomes" id="UP001172681">
    <property type="component" value="Unassembled WGS sequence"/>
</dbReference>
<dbReference type="GO" id="GO:0043565">
    <property type="term" value="F:sequence-specific DNA binding"/>
    <property type="evidence" value="ECO:0007669"/>
    <property type="project" value="TreeGrafter"/>
</dbReference>
<evidence type="ECO:0000256" key="1">
    <source>
        <dbReference type="ARBA" id="ARBA00004123"/>
    </source>
</evidence>
<dbReference type="InterPro" id="IPR007219">
    <property type="entry name" value="XnlR_reg_dom"/>
</dbReference>
<evidence type="ECO:0000259" key="9">
    <source>
        <dbReference type="PROSITE" id="PS50048"/>
    </source>
</evidence>
<evidence type="ECO:0000313" key="10">
    <source>
        <dbReference type="EMBL" id="KAJ9636931.1"/>
    </source>
</evidence>
<keyword evidence="4" id="KW-0805">Transcription regulation</keyword>
<keyword evidence="3" id="KW-0862">Zinc</keyword>
<dbReference type="SUPFAM" id="SSF57701">
    <property type="entry name" value="Zn2/Cys6 DNA-binding domain"/>
    <property type="match status" value="1"/>
</dbReference>
<dbReference type="GO" id="GO:0008270">
    <property type="term" value="F:zinc ion binding"/>
    <property type="evidence" value="ECO:0007669"/>
    <property type="project" value="InterPro"/>
</dbReference>
<dbReference type="GO" id="GO:0045944">
    <property type="term" value="P:positive regulation of transcription by RNA polymerase II"/>
    <property type="evidence" value="ECO:0007669"/>
    <property type="project" value="TreeGrafter"/>
</dbReference>
<name>A0AA38Y7G9_9EURO</name>
<dbReference type="PROSITE" id="PS00463">
    <property type="entry name" value="ZN2_CY6_FUNGAL_1"/>
    <property type="match status" value="1"/>
</dbReference>
<dbReference type="SMART" id="SM00066">
    <property type="entry name" value="GAL4"/>
    <property type="match status" value="1"/>
</dbReference>
<dbReference type="PANTHER" id="PTHR47782">
    <property type="entry name" value="ZN(II)2CYS6 TRANSCRIPTION FACTOR (EUROFUNG)-RELATED"/>
    <property type="match status" value="1"/>
</dbReference>
<dbReference type="CDD" id="cd00067">
    <property type="entry name" value="GAL4"/>
    <property type="match status" value="1"/>
</dbReference>
<feature type="compositionally biased region" description="Polar residues" evidence="8">
    <location>
        <begin position="120"/>
        <end position="166"/>
    </location>
</feature>
<proteinExistence type="predicted"/>
<dbReference type="Gene3D" id="4.10.240.10">
    <property type="entry name" value="Zn(2)-C6 fungal-type DNA-binding domain"/>
    <property type="match status" value="1"/>
</dbReference>
<dbReference type="SMART" id="SM00906">
    <property type="entry name" value="Fungal_trans"/>
    <property type="match status" value="1"/>
</dbReference>
<dbReference type="GO" id="GO:0005634">
    <property type="term" value="C:nucleus"/>
    <property type="evidence" value="ECO:0007669"/>
    <property type="project" value="UniProtKB-SubCell"/>
</dbReference>
<keyword evidence="5" id="KW-0238">DNA-binding</keyword>
<evidence type="ECO:0000256" key="8">
    <source>
        <dbReference type="SAM" id="MobiDB-lite"/>
    </source>
</evidence>
<dbReference type="PANTHER" id="PTHR47782:SF12">
    <property type="entry name" value="ZN(II)2CYS6 TRANSCRIPTION FACTOR (EUROFUNG)"/>
    <property type="match status" value="1"/>
</dbReference>
<dbReference type="InterPro" id="IPR052202">
    <property type="entry name" value="Yeast_MetPath_Reg"/>
</dbReference>
<feature type="region of interest" description="Disordered" evidence="8">
    <location>
        <begin position="1"/>
        <end position="20"/>
    </location>
</feature>
<evidence type="ECO:0000256" key="7">
    <source>
        <dbReference type="ARBA" id="ARBA00023242"/>
    </source>
</evidence>
<feature type="region of interest" description="Disordered" evidence="8">
    <location>
        <begin position="110"/>
        <end position="166"/>
    </location>
</feature>
<comment type="caution">
    <text evidence="10">The sequence shown here is derived from an EMBL/GenBank/DDBJ whole genome shotgun (WGS) entry which is preliminary data.</text>
</comment>
<dbReference type="Pfam" id="PF00172">
    <property type="entry name" value="Zn_clus"/>
    <property type="match status" value="1"/>
</dbReference>
<comment type="subcellular location">
    <subcellularLocation>
        <location evidence="1">Nucleus</location>
    </subcellularLocation>
</comment>
<keyword evidence="2" id="KW-0479">Metal-binding</keyword>
<dbReference type="PROSITE" id="PS50048">
    <property type="entry name" value="ZN2_CY6_FUNGAL_2"/>
    <property type="match status" value="1"/>
</dbReference>
<dbReference type="InterPro" id="IPR036864">
    <property type="entry name" value="Zn2-C6_fun-type_DNA-bd_sf"/>
</dbReference>
<keyword evidence="6" id="KW-0804">Transcription</keyword>
<dbReference type="CDD" id="cd12148">
    <property type="entry name" value="fungal_TF_MHR"/>
    <property type="match status" value="1"/>
</dbReference>
<evidence type="ECO:0000256" key="5">
    <source>
        <dbReference type="ARBA" id="ARBA00023125"/>
    </source>
</evidence>
<protein>
    <recommendedName>
        <fullName evidence="9">Zn(2)-C6 fungal-type domain-containing protein</fullName>
    </recommendedName>
</protein>
<evidence type="ECO:0000256" key="6">
    <source>
        <dbReference type="ARBA" id="ARBA00023163"/>
    </source>
</evidence>
<dbReference type="InterPro" id="IPR001138">
    <property type="entry name" value="Zn2Cys6_DnaBD"/>
</dbReference>
<accession>A0AA38Y7G9</accession>
<sequence>MAPSESYLIPGDRDYRSDGTSLYPAKRQRILACKRCRHRKQRCDGDGENPCSNCTNANAECFPTEPTLTRARYKADYVQSLERRLGQLERLLPHETPSQEDRSANEITTVLPQGEASRPVGSSNSSNLRVEKSVSPTQTHQSHNTHMSTSGTSASPSTNAFQSLTSVPHPLPRRESNIIGLVASLPSAHLQQQQQEVSSSITLEHYLNQLAVWPDGSIPSEIEEHLISVYFDKCNRRWPFMVWTTFYSWHTRWKNRSREGPYHDEWQGFFVNMLFAVALLLDPKNPLIVSHTSQTFYEQAVNNYLPAVLRQPNHLLHAQAYLMMSCHALFSPSAEQISLMISSAVRYCIVARFHLVESEPEPTDAAARLEIQMRRRVFWVAYGLDRLACGVLRLPFSISDDNITVPLFDDVDDAGLLQSPRIPQDPKTSVSSALHREKCFQIQSEILNVTMRADFSKNFDSLSDWRSYILSKLEHWRAQLPQAADTDTTSPTDERWILIVYNHCLLYLFIPTKWNVRGPAGDWSVRASTQTILIFRKFQGYRTVPHPMLGLISQFSIGITLLYCLWATPPKFRAEPYNSKNVFEAVRACSNNLAIITERWESTKDLADIFELLATEIPLAETMSHNGERAVSRVSHEAAEEIHSKLPHVKQLVLNREIIRMIEEMATEDFPRDDEDAVAVGSSYPGVTDNLSISGGPAGTGQTLFTNGLPLYQFPSQYLSNDSFVDSFSPGQALEFPGSLSGFDVF</sequence>